<evidence type="ECO:0000256" key="1">
    <source>
        <dbReference type="SAM" id="MobiDB-lite"/>
    </source>
</evidence>
<accession>A0A850ERL6</accession>
<gene>
    <name evidence="2" type="ORF">HPT30_13705</name>
</gene>
<dbReference type="Gene3D" id="3.30.1490.480">
    <property type="entry name" value="Endolytic murein transglycosylase"/>
    <property type="match status" value="1"/>
</dbReference>
<evidence type="ECO:0000313" key="3">
    <source>
        <dbReference type="Proteomes" id="UP000564806"/>
    </source>
</evidence>
<feature type="compositionally biased region" description="Low complexity" evidence="1">
    <location>
        <begin position="101"/>
        <end position="116"/>
    </location>
</feature>
<sequence>MKNRSFLLGLGSGLVAGALLLQVMISGNAAPLTKEQVLKGAAQLNLKVSDESGKLLTPGESALEVQPGSTEGPLGEAGDTREPVSTEVPAVMEASPPPSAPATAVVPSPAATPKATEPSTPAVPSSPAEEIAQQPKDTGTPDVPEQPETPKSPKPEVVTVRIPSGITLTRTADLLAQSGAVKDKEAFLKSAKERKINTKIQYGTYSFEKGESIDSIIEKLITLKK</sequence>
<feature type="region of interest" description="Disordered" evidence="1">
    <location>
        <begin position="57"/>
        <end position="156"/>
    </location>
</feature>
<name>A0A850ERL6_9BACL</name>
<organism evidence="2 3">
    <name type="scientific">Paenibacillus agri</name>
    <dbReference type="NCBI Taxonomy" id="2744309"/>
    <lineage>
        <taxon>Bacteria</taxon>
        <taxon>Bacillati</taxon>
        <taxon>Bacillota</taxon>
        <taxon>Bacilli</taxon>
        <taxon>Bacillales</taxon>
        <taxon>Paenibacillaceae</taxon>
        <taxon>Paenibacillus</taxon>
    </lineage>
</organism>
<reference evidence="2" key="1">
    <citation type="submission" date="2020-06" db="EMBL/GenBank/DDBJ databases">
        <title>Paenibacillus sp. nov., isolated from soil.</title>
        <authorList>
            <person name="Seo Y.L."/>
        </authorList>
    </citation>
    <scope>NUCLEOTIDE SEQUENCE [LARGE SCALE GENOMIC DNA]</scope>
    <source>
        <strain evidence="2">JW14</strain>
    </source>
</reference>
<dbReference type="AlphaFoldDB" id="A0A850ERL6"/>
<dbReference type="EMBL" id="JABWCS010000208">
    <property type="protein sequence ID" value="NUU61392.1"/>
    <property type="molecule type" value="Genomic_DNA"/>
</dbReference>
<dbReference type="Proteomes" id="UP000564806">
    <property type="component" value="Unassembled WGS sequence"/>
</dbReference>
<evidence type="ECO:0000313" key="2">
    <source>
        <dbReference type="EMBL" id="NUU61392.1"/>
    </source>
</evidence>
<comment type="caution">
    <text evidence="2">The sequence shown here is derived from an EMBL/GenBank/DDBJ whole genome shotgun (WGS) entry which is preliminary data.</text>
</comment>
<keyword evidence="3" id="KW-1185">Reference proteome</keyword>
<protein>
    <submittedName>
        <fullName evidence="2">Endolytic transglycosylase MltG</fullName>
    </submittedName>
</protein>
<proteinExistence type="predicted"/>
<dbReference type="RefSeq" id="WP_175371919.1">
    <property type="nucleotide sequence ID" value="NZ_JABWCS010000208.1"/>
</dbReference>